<dbReference type="Proteomes" id="UP001143304">
    <property type="component" value="Unassembled WGS sequence"/>
</dbReference>
<keyword evidence="2" id="KW-1133">Transmembrane helix</keyword>
<feature type="domain" description="VIT" evidence="4">
    <location>
        <begin position="68"/>
        <end position="196"/>
    </location>
</feature>
<gene>
    <name evidence="5" type="ORF">EYC82_17035</name>
</gene>
<dbReference type="PANTHER" id="PTHR45737">
    <property type="entry name" value="VON WILLEBRAND FACTOR A DOMAIN-CONTAINING PROTEIN 5A"/>
    <property type="match status" value="1"/>
</dbReference>
<keyword evidence="2" id="KW-0472">Membrane</keyword>
<dbReference type="Pfam" id="PF13768">
    <property type="entry name" value="VWA_3"/>
    <property type="match status" value="1"/>
</dbReference>
<comment type="caution">
    <text evidence="5">The sequence shown here is derived from an EMBL/GenBank/DDBJ whole genome shotgun (WGS) entry which is preliminary data.</text>
</comment>
<evidence type="ECO:0000313" key="5">
    <source>
        <dbReference type="EMBL" id="MCX2979052.1"/>
    </source>
</evidence>
<protein>
    <submittedName>
        <fullName evidence="5">Marine proteobacterial sortase target protein</fullName>
    </submittedName>
</protein>
<dbReference type="PROSITE" id="PS51468">
    <property type="entry name" value="VIT"/>
    <property type="match status" value="1"/>
</dbReference>
<feature type="compositionally biased region" description="Polar residues" evidence="1">
    <location>
        <begin position="691"/>
        <end position="702"/>
    </location>
</feature>
<feature type="region of interest" description="Disordered" evidence="1">
    <location>
        <begin position="678"/>
        <end position="702"/>
    </location>
</feature>
<dbReference type="PANTHER" id="PTHR45737:SF6">
    <property type="entry name" value="VON WILLEBRAND FACTOR A DOMAIN-CONTAINING PROTEIN 5A"/>
    <property type="match status" value="1"/>
</dbReference>
<feature type="domain" description="VWFA" evidence="3">
    <location>
        <begin position="366"/>
        <end position="542"/>
    </location>
</feature>
<dbReference type="InterPro" id="IPR013694">
    <property type="entry name" value="VIT"/>
</dbReference>
<keyword evidence="2" id="KW-0812">Transmembrane</keyword>
<dbReference type="Gene3D" id="3.40.50.410">
    <property type="entry name" value="von Willebrand factor, type A domain"/>
    <property type="match status" value="1"/>
</dbReference>
<proteinExistence type="predicted"/>
<dbReference type="SMART" id="SM00327">
    <property type="entry name" value="VWA"/>
    <property type="match status" value="1"/>
</dbReference>
<dbReference type="Pfam" id="PF08487">
    <property type="entry name" value="VIT"/>
    <property type="match status" value="1"/>
</dbReference>
<dbReference type="SUPFAM" id="SSF53300">
    <property type="entry name" value="vWA-like"/>
    <property type="match status" value="1"/>
</dbReference>
<feature type="transmembrane region" description="Helical" evidence="2">
    <location>
        <begin position="23"/>
        <end position="46"/>
    </location>
</feature>
<evidence type="ECO:0000259" key="4">
    <source>
        <dbReference type="PROSITE" id="PS51468"/>
    </source>
</evidence>
<dbReference type="InterPro" id="IPR036465">
    <property type="entry name" value="vWFA_dom_sf"/>
</dbReference>
<dbReference type="SMART" id="SM00609">
    <property type="entry name" value="VIT"/>
    <property type="match status" value="1"/>
</dbReference>
<evidence type="ECO:0000256" key="2">
    <source>
        <dbReference type="SAM" id="Phobius"/>
    </source>
</evidence>
<sequence>MNYPYYVCHPYTKTARLFGSVRLWLACRYVPALVLSGCLLLLLAAVPVGATSSVDNHEPDLNGVGSGHLLMRDETTGRYLPAWVQDSKVHFDITGMIATVRVEQTFRNTSDRYLEGVYAFPLPDNAAVRHLEMQLGSRRIVGKIKERLEAKKIYQAAKRAGKKASLVEQQRPNLFTNRIANIGPGEKITVRMEYVQAVEYAHDVFSLRFPMTITPRYIPGARLRDQRTLENDETVVVDNYLGWARPTDQVPDADAISPRSYPSAGDGRTPLNPIEITAQLDVGMPLAEVDSPYHDISLSRRTGVYSIRLVNGVSEMNRDFVLNWQPVSGATPKAALFTEKIDNDYYALLMVVPPAANRMADGMAREIIFVVDTSGSMGGASIEQARSSVSRALTQLRSQDYFNIIEFNSDHRVLYRESLRASRHNIQRAQEFVRHLSASGGTEMLPALRAALAAPVDEQGQRDRATLRQVVFITDGAVGNEAALLQAVSSELGDSRLFTVGIGSAPNGWFMRKAAEFGRGSHTHIGDLENVAPKMAALFKQLERPAAVDFKVDWDAPADAWPSRIPDLYQGQLLSVVANLGPTLPQGEITVSGRVNGQPWRQRVQMAPDASAANNGRHLGVASLWARRKIAGLLDQKITGRDEASVRAEVLPLALAHQLMSPYTSFVAVEEVVSRPPGDSLGRKAVRNTPPEGQSSQSFAYPRTATSGPAKVWFGVFCLFLAMVVHVLRRPEVDDAPAEDK</sequence>
<dbReference type="EMBL" id="SHNO01000002">
    <property type="protein sequence ID" value="MCX2979052.1"/>
    <property type="molecule type" value="Genomic_DNA"/>
</dbReference>
<dbReference type="NCBIfam" id="TIGR03788">
    <property type="entry name" value="marine_srt_targ"/>
    <property type="match status" value="1"/>
</dbReference>
<accession>A0ABT3TC38</accession>
<evidence type="ECO:0000256" key="1">
    <source>
        <dbReference type="SAM" id="MobiDB-lite"/>
    </source>
</evidence>
<dbReference type="InterPro" id="IPR002035">
    <property type="entry name" value="VWF_A"/>
</dbReference>
<organism evidence="5 6">
    <name type="scientific">Candidatus Marimicrobium litorale</name>
    <dbReference type="NCBI Taxonomy" id="2518991"/>
    <lineage>
        <taxon>Bacteria</taxon>
        <taxon>Pseudomonadati</taxon>
        <taxon>Pseudomonadota</taxon>
        <taxon>Gammaproteobacteria</taxon>
        <taxon>Cellvibrionales</taxon>
        <taxon>Halieaceae</taxon>
        <taxon>Marimicrobium</taxon>
    </lineage>
</organism>
<reference evidence="5" key="1">
    <citation type="submission" date="2019-02" db="EMBL/GenBank/DDBJ databases">
        <authorList>
            <person name="Li S.-H."/>
        </authorList>
    </citation>
    <scope>NUCLEOTIDE SEQUENCE</scope>
    <source>
        <strain evidence="5">IMCC11814</strain>
    </source>
</reference>
<evidence type="ECO:0000313" key="6">
    <source>
        <dbReference type="Proteomes" id="UP001143304"/>
    </source>
</evidence>
<evidence type="ECO:0000259" key="3">
    <source>
        <dbReference type="PROSITE" id="PS50234"/>
    </source>
</evidence>
<dbReference type="InterPro" id="IPR022440">
    <property type="entry name" value="CHP03788"/>
</dbReference>
<name>A0ABT3TC38_9GAMM</name>
<dbReference type="PROSITE" id="PS50234">
    <property type="entry name" value="VWFA"/>
    <property type="match status" value="1"/>
</dbReference>
<dbReference type="RefSeq" id="WP_279250836.1">
    <property type="nucleotide sequence ID" value="NZ_SHNO01000002.1"/>
</dbReference>
<keyword evidence="6" id="KW-1185">Reference proteome</keyword>